<organism evidence="7 8">
    <name type="scientific">Cohnella candidum</name>
    <dbReference type="NCBI Taxonomy" id="2674991"/>
    <lineage>
        <taxon>Bacteria</taxon>
        <taxon>Bacillati</taxon>
        <taxon>Bacillota</taxon>
        <taxon>Bacilli</taxon>
        <taxon>Bacillales</taxon>
        <taxon>Paenibacillaceae</taxon>
        <taxon>Cohnella</taxon>
    </lineage>
</organism>
<dbReference type="KEGG" id="coh:EAV92_19945"/>
<dbReference type="NCBIfam" id="NF005800">
    <property type="entry name" value="PRK07650.1"/>
    <property type="match status" value="1"/>
</dbReference>
<name>A0A3G3K399_9BACL</name>
<gene>
    <name evidence="7" type="primary">pabC</name>
    <name evidence="7" type="ORF">EAV92_19945</name>
</gene>
<evidence type="ECO:0000256" key="2">
    <source>
        <dbReference type="ARBA" id="ARBA00009320"/>
    </source>
</evidence>
<dbReference type="Gene3D" id="3.20.10.10">
    <property type="entry name" value="D-amino Acid Aminotransferase, subunit A, domain 2"/>
    <property type="match status" value="1"/>
</dbReference>
<proteinExistence type="inferred from homology"/>
<dbReference type="GO" id="GO:0046394">
    <property type="term" value="P:carboxylic acid biosynthetic process"/>
    <property type="evidence" value="ECO:0007669"/>
    <property type="project" value="UniProtKB-ARBA"/>
</dbReference>
<evidence type="ECO:0000256" key="6">
    <source>
        <dbReference type="RuleBase" id="RU004516"/>
    </source>
</evidence>
<dbReference type="InterPro" id="IPR018300">
    <property type="entry name" value="Aminotrans_IV_CS"/>
</dbReference>
<dbReference type="Proteomes" id="UP000269097">
    <property type="component" value="Chromosome"/>
</dbReference>
<protein>
    <submittedName>
        <fullName evidence="7">4-amino-4-deoxychorismate lyase</fullName>
        <ecNumber evidence="7">4.1.3.38</ecNumber>
    </submittedName>
</protein>
<dbReference type="CDD" id="cd00449">
    <property type="entry name" value="PLPDE_IV"/>
    <property type="match status" value="1"/>
</dbReference>
<dbReference type="Pfam" id="PF01063">
    <property type="entry name" value="Aminotran_4"/>
    <property type="match status" value="1"/>
</dbReference>
<dbReference type="RefSeq" id="WP_123042721.1">
    <property type="nucleotide sequence ID" value="NZ_CP033433.1"/>
</dbReference>
<comment type="similarity">
    <text evidence="2 5">Belongs to the class-IV pyridoxal-phosphate-dependent aminotransferase family.</text>
</comment>
<dbReference type="EC" id="4.1.3.38" evidence="7"/>
<evidence type="ECO:0000256" key="3">
    <source>
        <dbReference type="ARBA" id="ARBA00011738"/>
    </source>
</evidence>
<keyword evidence="7" id="KW-0456">Lyase</keyword>
<dbReference type="EMBL" id="CP033433">
    <property type="protein sequence ID" value="AYQ74641.1"/>
    <property type="molecule type" value="Genomic_DNA"/>
</dbReference>
<dbReference type="PROSITE" id="PS00770">
    <property type="entry name" value="AA_TRANSFER_CLASS_4"/>
    <property type="match status" value="1"/>
</dbReference>
<evidence type="ECO:0000256" key="4">
    <source>
        <dbReference type="ARBA" id="ARBA00022898"/>
    </source>
</evidence>
<dbReference type="Gene3D" id="3.30.470.10">
    <property type="match status" value="1"/>
</dbReference>
<dbReference type="PANTHER" id="PTHR42743:SF11">
    <property type="entry name" value="AMINODEOXYCHORISMATE LYASE"/>
    <property type="match status" value="1"/>
</dbReference>
<dbReference type="GO" id="GO:0005829">
    <property type="term" value="C:cytosol"/>
    <property type="evidence" value="ECO:0007669"/>
    <property type="project" value="TreeGrafter"/>
</dbReference>
<dbReference type="GO" id="GO:0008652">
    <property type="term" value="P:amino acid biosynthetic process"/>
    <property type="evidence" value="ECO:0007669"/>
    <property type="project" value="UniProtKB-ARBA"/>
</dbReference>
<comment type="cofactor">
    <cofactor evidence="1 6">
        <name>pyridoxal 5'-phosphate</name>
        <dbReference type="ChEBI" id="CHEBI:597326"/>
    </cofactor>
</comment>
<reference evidence="7 8" key="1">
    <citation type="submission" date="2018-10" db="EMBL/GenBank/DDBJ databases">
        <title>Genome Sequence of Cohnella sp.</title>
        <authorList>
            <person name="Srinivasan S."/>
            <person name="Kim M.K."/>
        </authorList>
    </citation>
    <scope>NUCLEOTIDE SEQUENCE [LARGE SCALE GENOMIC DNA]</scope>
    <source>
        <strain evidence="7 8">18JY8-7</strain>
    </source>
</reference>
<evidence type="ECO:0000313" key="8">
    <source>
        <dbReference type="Proteomes" id="UP000269097"/>
    </source>
</evidence>
<dbReference type="GO" id="GO:0008696">
    <property type="term" value="F:4-amino-4-deoxychorismate lyase activity"/>
    <property type="evidence" value="ECO:0007669"/>
    <property type="project" value="UniProtKB-EC"/>
</dbReference>
<dbReference type="InterPro" id="IPR050571">
    <property type="entry name" value="Class-IV_PLP-Dep_Aminotrnsfr"/>
</dbReference>
<evidence type="ECO:0000256" key="1">
    <source>
        <dbReference type="ARBA" id="ARBA00001933"/>
    </source>
</evidence>
<dbReference type="FunFam" id="3.20.10.10:FF:000002">
    <property type="entry name" value="D-alanine aminotransferase"/>
    <property type="match status" value="1"/>
</dbReference>
<dbReference type="SUPFAM" id="SSF56752">
    <property type="entry name" value="D-aminoacid aminotransferase-like PLP-dependent enzymes"/>
    <property type="match status" value="1"/>
</dbReference>
<sequence length="294" mass="32433">MNVLRNGRIIDSKEAVISAFDHGFLYGMGLFETFRTYDGQPWLLERHAARLADSCRLLGISYEPDAERMREGVARLLAASGLEDAYIRWSVSAGEGAVGLPTGPYETPTEIVYAKELAPDRPDNRSAKTLRLLHLRRSSTEGEIRLKSFHYMNNILAKRELAEGGAGPGAEGLFLDAAGNVCEGIVSNVFWLSDGVLHTPSTAAGPLPGITREYLMELAASSGYPVKEGLYPFEDLLRADEVFLTNSIQEIVPVTTLEDDRGLTVSRYASAEANSVTRQWMERYRRAAEGSLER</sequence>
<evidence type="ECO:0000313" key="7">
    <source>
        <dbReference type="EMBL" id="AYQ74641.1"/>
    </source>
</evidence>
<evidence type="ECO:0000256" key="5">
    <source>
        <dbReference type="RuleBase" id="RU004106"/>
    </source>
</evidence>
<dbReference type="InterPro" id="IPR036038">
    <property type="entry name" value="Aminotransferase-like"/>
</dbReference>
<keyword evidence="8" id="KW-1185">Reference proteome</keyword>
<dbReference type="AlphaFoldDB" id="A0A3G3K399"/>
<dbReference type="InterPro" id="IPR001544">
    <property type="entry name" value="Aminotrans_IV"/>
</dbReference>
<dbReference type="InterPro" id="IPR043132">
    <property type="entry name" value="BCAT-like_C"/>
</dbReference>
<dbReference type="InterPro" id="IPR043131">
    <property type="entry name" value="BCAT-like_N"/>
</dbReference>
<dbReference type="PANTHER" id="PTHR42743">
    <property type="entry name" value="AMINO-ACID AMINOTRANSFERASE"/>
    <property type="match status" value="1"/>
</dbReference>
<keyword evidence="4 6" id="KW-0663">Pyridoxal phosphate</keyword>
<accession>A0A3G3K399</accession>
<comment type="subunit">
    <text evidence="3">Homodimer.</text>
</comment>